<name>A0AAN9SN36_PSOTE</name>
<dbReference type="EMBL" id="JAYMYS010000003">
    <property type="protein sequence ID" value="KAK7400977.1"/>
    <property type="molecule type" value="Genomic_DNA"/>
</dbReference>
<accession>A0AAN9SN36</accession>
<evidence type="ECO:0000313" key="2">
    <source>
        <dbReference type="Proteomes" id="UP001386955"/>
    </source>
</evidence>
<gene>
    <name evidence="1" type="ORF">VNO78_12286</name>
</gene>
<reference evidence="1 2" key="1">
    <citation type="submission" date="2024-01" db="EMBL/GenBank/DDBJ databases">
        <title>The genomes of 5 underutilized Papilionoideae crops provide insights into root nodulation and disease resistanc.</title>
        <authorList>
            <person name="Jiang F."/>
        </authorList>
    </citation>
    <scope>NUCLEOTIDE SEQUENCE [LARGE SCALE GENOMIC DNA]</scope>
    <source>
        <strain evidence="1">DUOXIRENSHENG_FW03</strain>
        <tissue evidence="1">Leaves</tissue>
    </source>
</reference>
<proteinExistence type="predicted"/>
<evidence type="ECO:0000313" key="1">
    <source>
        <dbReference type="EMBL" id="KAK7400977.1"/>
    </source>
</evidence>
<keyword evidence="2" id="KW-1185">Reference proteome</keyword>
<organism evidence="1 2">
    <name type="scientific">Psophocarpus tetragonolobus</name>
    <name type="common">Winged bean</name>
    <name type="synonym">Dolichos tetragonolobus</name>
    <dbReference type="NCBI Taxonomy" id="3891"/>
    <lineage>
        <taxon>Eukaryota</taxon>
        <taxon>Viridiplantae</taxon>
        <taxon>Streptophyta</taxon>
        <taxon>Embryophyta</taxon>
        <taxon>Tracheophyta</taxon>
        <taxon>Spermatophyta</taxon>
        <taxon>Magnoliopsida</taxon>
        <taxon>eudicotyledons</taxon>
        <taxon>Gunneridae</taxon>
        <taxon>Pentapetalae</taxon>
        <taxon>rosids</taxon>
        <taxon>fabids</taxon>
        <taxon>Fabales</taxon>
        <taxon>Fabaceae</taxon>
        <taxon>Papilionoideae</taxon>
        <taxon>50 kb inversion clade</taxon>
        <taxon>NPAAA clade</taxon>
        <taxon>indigoferoid/millettioid clade</taxon>
        <taxon>Phaseoleae</taxon>
        <taxon>Psophocarpus</taxon>
    </lineage>
</organism>
<dbReference type="AlphaFoldDB" id="A0AAN9SN36"/>
<protein>
    <submittedName>
        <fullName evidence="1">Uncharacterized protein</fullName>
    </submittedName>
</protein>
<dbReference type="Proteomes" id="UP001386955">
    <property type="component" value="Unassembled WGS sequence"/>
</dbReference>
<sequence>MWSVPKAYQTNTELVSKLRDWFQNSESALMPVSGDFVVLVMDRLQSNRFRQFGKGYNGKFWAMMDFNFVVMMVK</sequence>
<comment type="caution">
    <text evidence="1">The sequence shown here is derived from an EMBL/GenBank/DDBJ whole genome shotgun (WGS) entry which is preliminary data.</text>
</comment>